<evidence type="ECO:0000313" key="3">
    <source>
        <dbReference type="WBParaSite" id="HPBE_0002431701-mRNA-1"/>
    </source>
</evidence>
<keyword evidence="2" id="KW-1185">Reference proteome</keyword>
<dbReference type="GO" id="GO:0003676">
    <property type="term" value="F:nucleic acid binding"/>
    <property type="evidence" value="ECO:0007669"/>
    <property type="project" value="InterPro"/>
</dbReference>
<reference evidence="1 2" key="1">
    <citation type="submission" date="2018-11" db="EMBL/GenBank/DDBJ databases">
        <authorList>
            <consortium name="Pathogen Informatics"/>
        </authorList>
    </citation>
    <scope>NUCLEOTIDE SEQUENCE [LARGE SCALE GENOMIC DNA]</scope>
</reference>
<gene>
    <name evidence="1" type="ORF">HPBE_LOCUS24316</name>
</gene>
<dbReference type="AlphaFoldDB" id="A0A183GNP7"/>
<sequence length="117" mass="13210">MLTVISDAKYPVAILIYYKMAPSHPLRVSIIATHTNGASVSNISKTFSPAPQPYGLLYLVYLEPEACSKKYRSVVSLKKSLLKAWEEIAMEYVRAKLDAFLRRLKACIRAKESPFEI</sequence>
<accession>A0A183GNP7</accession>
<dbReference type="InterPro" id="IPR036397">
    <property type="entry name" value="RNaseH_sf"/>
</dbReference>
<dbReference type="EMBL" id="UZAH01036182">
    <property type="protein sequence ID" value="VDP44332.1"/>
    <property type="molecule type" value="Genomic_DNA"/>
</dbReference>
<evidence type="ECO:0000313" key="1">
    <source>
        <dbReference type="EMBL" id="VDP44332.1"/>
    </source>
</evidence>
<reference evidence="3" key="2">
    <citation type="submission" date="2019-09" db="UniProtKB">
        <authorList>
            <consortium name="WormBaseParasite"/>
        </authorList>
    </citation>
    <scope>IDENTIFICATION</scope>
</reference>
<dbReference type="Proteomes" id="UP000050761">
    <property type="component" value="Unassembled WGS sequence"/>
</dbReference>
<dbReference type="WBParaSite" id="HPBE_0002431701-mRNA-1">
    <property type="protein sequence ID" value="HPBE_0002431701-mRNA-1"/>
    <property type="gene ID" value="HPBE_0002431701"/>
</dbReference>
<organism evidence="2 3">
    <name type="scientific">Heligmosomoides polygyrus</name>
    <name type="common">Parasitic roundworm</name>
    <dbReference type="NCBI Taxonomy" id="6339"/>
    <lineage>
        <taxon>Eukaryota</taxon>
        <taxon>Metazoa</taxon>
        <taxon>Ecdysozoa</taxon>
        <taxon>Nematoda</taxon>
        <taxon>Chromadorea</taxon>
        <taxon>Rhabditida</taxon>
        <taxon>Rhabditina</taxon>
        <taxon>Rhabditomorpha</taxon>
        <taxon>Strongyloidea</taxon>
        <taxon>Heligmosomidae</taxon>
        <taxon>Heligmosomoides</taxon>
    </lineage>
</organism>
<protein>
    <submittedName>
        <fullName evidence="3">ADF-H domain-containing protein</fullName>
    </submittedName>
</protein>
<dbReference type="OrthoDB" id="7951431at2759"/>
<proteinExistence type="predicted"/>
<accession>A0A3P8CZ92</accession>
<name>A0A183GNP7_HELPZ</name>
<dbReference type="Gene3D" id="3.30.420.10">
    <property type="entry name" value="Ribonuclease H-like superfamily/Ribonuclease H"/>
    <property type="match status" value="1"/>
</dbReference>
<evidence type="ECO:0000313" key="2">
    <source>
        <dbReference type="Proteomes" id="UP000050761"/>
    </source>
</evidence>